<dbReference type="PROSITE" id="PS01131">
    <property type="entry name" value="RRNA_A_DIMETH"/>
    <property type="match status" value="1"/>
</dbReference>
<dbReference type="SUPFAM" id="SSF53335">
    <property type="entry name" value="S-adenosyl-L-methionine-dependent methyltransferases"/>
    <property type="match status" value="1"/>
</dbReference>
<dbReference type="InterPro" id="IPR029063">
    <property type="entry name" value="SAM-dependent_MTases_sf"/>
</dbReference>
<keyword evidence="2" id="KW-1185">Reference proteome</keyword>
<accession>A0A844G0B9</accession>
<gene>
    <name evidence="1" type="ORF">FYJ85_08155</name>
</gene>
<dbReference type="InterPro" id="IPR020596">
    <property type="entry name" value="rRNA_Ade_Mease_Trfase_CS"/>
</dbReference>
<dbReference type="GO" id="GO:0003723">
    <property type="term" value="F:RNA binding"/>
    <property type="evidence" value="ECO:0007669"/>
    <property type="project" value="UniProtKB-KW"/>
</dbReference>
<name>A0A844G0B9_9BACT</name>
<sequence>MSSDVLDSKSMVPDHGGVAADDNAFSFFWRFLNNPMKIGALRPSSQKLCRATLEAVDLKRRRNIVELGPGSGVITRHILSALKKEDRFFAVEIDGAFYRQLRVRFPETAVFHDSAENIPFLLERQKMRKMDAVISGLPWTLFPDRLSRDILRKVSENMSEDGVFVTLCYWHAQYLPTGLRLKRLLQDYFGQVEMTPTVWSNVPPIFLFRCGKSTVR</sequence>
<dbReference type="AlphaFoldDB" id="A0A844G0B9"/>
<evidence type="ECO:0000313" key="2">
    <source>
        <dbReference type="Proteomes" id="UP000435649"/>
    </source>
</evidence>
<dbReference type="Gene3D" id="3.40.50.150">
    <property type="entry name" value="Vaccinia Virus protein VP39"/>
    <property type="match status" value="1"/>
</dbReference>
<dbReference type="CDD" id="cd02440">
    <property type="entry name" value="AdoMet_MTases"/>
    <property type="match status" value="1"/>
</dbReference>
<evidence type="ECO:0000313" key="1">
    <source>
        <dbReference type="EMBL" id="MST97017.1"/>
    </source>
</evidence>
<reference evidence="1 2" key="1">
    <citation type="submission" date="2019-08" db="EMBL/GenBank/DDBJ databases">
        <title>In-depth cultivation of the pig gut microbiome towards novel bacterial diversity and tailored functional studies.</title>
        <authorList>
            <person name="Wylensek D."/>
            <person name="Hitch T.C.A."/>
            <person name="Clavel T."/>
        </authorList>
    </citation>
    <scope>NUCLEOTIDE SEQUENCE [LARGE SCALE GENOMIC DNA]</scope>
    <source>
        <strain evidence="1 2">BBE-744-WT-12</strain>
    </source>
</reference>
<dbReference type="Proteomes" id="UP000435649">
    <property type="component" value="Unassembled WGS sequence"/>
</dbReference>
<evidence type="ECO:0008006" key="3">
    <source>
        <dbReference type="Google" id="ProtNLM"/>
    </source>
</evidence>
<dbReference type="EMBL" id="VUNS01000007">
    <property type="protein sequence ID" value="MST97017.1"/>
    <property type="molecule type" value="Genomic_DNA"/>
</dbReference>
<organism evidence="1 2">
    <name type="scientific">Victivallis lenta</name>
    <dbReference type="NCBI Taxonomy" id="2606640"/>
    <lineage>
        <taxon>Bacteria</taxon>
        <taxon>Pseudomonadati</taxon>
        <taxon>Lentisphaerota</taxon>
        <taxon>Lentisphaeria</taxon>
        <taxon>Victivallales</taxon>
        <taxon>Victivallaceae</taxon>
        <taxon>Victivallis</taxon>
    </lineage>
</organism>
<protein>
    <recommendedName>
        <fullName evidence="3">Phospholipid N-methyltransferase</fullName>
    </recommendedName>
</protein>
<comment type="caution">
    <text evidence="1">The sequence shown here is derived from an EMBL/GenBank/DDBJ whole genome shotgun (WGS) entry which is preliminary data.</text>
</comment>
<dbReference type="GO" id="GO:0000179">
    <property type="term" value="F:rRNA (adenine-N6,N6-)-dimethyltransferase activity"/>
    <property type="evidence" value="ECO:0007669"/>
    <property type="project" value="InterPro"/>
</dbReference>
<proteinExistence type="predicted"/>